<proteinExistence type="predicted"/>
<dbReference type="EMBL" id="QUQM01000007">
    <property type="protein sequence ID" value="KAA8646026.1"/>
    <property type="molecule type" value="Genomic_DNA"/>
</dbReference>
<dbReference type="GO" id="GO:0019290">
    <property type="term" value="P:siderophore biosynthetic process"/>
    <property type="evidence" value="ECO:0007669"/>
    <property type="project" value="InterPro"/>
</dbReference>
<dbReference type="Gene3D" id="1.10.510.40">
    <property type="match status" value="1"/>
</dbReference>
<feature type="domain" description="Aerobactin siderophore biosynthesis IucA/IucC N-terminal" evidence="1">
    <location>
        <begin position="151"/>
        <end position="268"/>
    </location>
</feature>
<dbReference type="VEuPathDB" id="FungiDB:EYZ11_001996"/>
<name>A0A5M9MJG7_9EURO</name>
<sequence length="452" mass="50767">MTVLTLRQEAWFQTTKRLLAALVNEGLVDAKVEGPTTEGDQYLRLSARGAQRDGSEGYLIVKVNPGATIEERNRELPLKTVDPENIPGMLTPDITFISIALTEVRFSGPFEELLQPLLRSLQIPGVPKGQTVVPCLTQQLPSILRRFPNAIILETIADSAYAQASLRTLTLRSDIGYPFQLKLSLACQITSALRTITPWSAMGGPRISKILVKFLPANLWVFREVASVTGSQADFDDAKHLSCILREDLEARAENNNEVLIIAAALTQQPHGGSQSYAEIIFGLKSVYQKQEWFRLYVQMLLELFLPPLVNHGIGLEAHGQNVVARVCRATGKVKGFAVRDFGGIRLHTPTLRRQGVKFDKMLSGWVVLTESMNDVLEKVHHSLLQNHIGFLLNSLCLERHDGWNIVRDVLEVVLSPVDGSPRNDIYKWFMNDTMLLKCFLRMRMQQKYRDL</sequence>
<dbReference type="InterPro" id="IPR022770">
    <property type="entry name" value="IucA/IucC-like_C"/>
</dbReference>
<evidence type="ECO:0000259" key="2">
    <source>
        <dbReference type="Pfam" id="PF06276"/>
    </source>
</evidence>
<dbReference type="Pfam" id="PF04183">
    <property type="entry name" value="IucA_IucC"/>
    <property type="match status" value="1"/>
</dbReference>
<dbReference type="GO" id="GO:0016881">
    <property type="term" value="F:acid-amino acid ligase activity"/>
    <property type="evidence" value="ECO:0007669"/>
    <property type="project" value="UniProtKB-ARBA"/>
</dbReference>
<evidence type="ECO:0000313" key="4">
    <source>
        <dbReference type="Proteomes" id="UP000324241"/>
    </source>
</evidence>
<comment type="caution">
    <text evidence="3">The sequence shown here is derived from an EMBL/GenBank/DDBJ whole genome shotgun (WGS) entry which is preliminary data.</text>
</comment>
<dbReference type="InterPro" id="IPR037455">
    <property type="entry name" value="LucA/IucC-like"/>
</dbReference>
<evidence type="ECO:0000259" key="1">
    <source>
        <dbReference type="Pfam" id="PF04183"/>
    </source>
</evidence>
<protein>
    <submittedName>
        <fullName evidence="3">Siderophore</fullName>
    </submittedName>
</protein>
<dbReference type="RefSeq" id="XP_033425387.1">
    <property type="nucleotide sequence ID" value="XM_033572072.1"/>
</dbReference>
<dbReference type="PANTHER" id="PTHR34384">
    <property type="entry name" value="L-2,3-DIAMINOPROPANOATE--CITRATE LIGASE"/>
    <property type="match status" value="1"/>
</dbReference>
<accession>A0A5M9MJG7</accession>
<gene>
    <name evidence="3" type="ORF">ATNIH1004_007448</name>
</gene>
<dbReference type="Proteomes" id="UP000324241">
    <property type="component" value="Unassembled WGS sequence"/>
</dbReference>
<evidence type="ECO:0000313" key="3">
    <source>
        <dbReference type="EMBL" id="KAA8646026.1"/>
    </source>
</evidence>
<organism evidence="3 4">
    <name type="scientific">Aspergillus tanneri</name>
    <dbReference type="NCBI Taxonomy" id="1220188"/>
    <lineage>
        <taxon>Eukaryota</taxon>
        <taxon>Fungi</taxon>
        <taxon>Dikarya</taxon>
        <taxon>Ascomycota</taxon>
        <taxon>Pezizomycotina</taxon>
        <taxon>Eurotiomycetes</taxon>
        <taxon>Eurotiomycetidae</taxon>
        <taxon>Eurotiales</taxon>
        <taxon>Aspergillaceae</taxon>
        <taxon>Aspergillus</taxon>
        <taxon>Aspergillus subgen. Circumdati</taxon>
    </lineage>
</organism>
<dbReference type="GeneID" id="54330150"/>
<dbReference type="OrthoDB" id="2117718at2759"/>
<reference evidence="3 4" key="1">
    <citation type="submission" date="2019-08" db="EMBL/GenBank/DDBJ databases">
        <title>The genome sequence of a newly discovered highly antifungal drug resistant Aspergillus species, Aspergillus tanneri NIH 1004.</title>
        <authorList>
            <person name="Mounaud S."/>
            <person name="Singh I."/>
            <person name="Joardar V."/>
            <person name="Pakala S."/>
            <person name="Pakala S."/>
            <person name="Venepally P."/>
            <person name="Chung J.K."/>
            <person name="Losada L."/>
            <person name="Nierman W.C."/>
        </authorList>
    </citation>
    <scope>NUCLEOTIDE SEQUENCE [LARGE SCALE GENOMIC DNA]</scope>
    <source>
        <strain evidence="3 4">NIH1004</strain>
    </source>
</reference>
<dbReference type="InterPro" id="IPR007310">
    <property type="entry name" value="Aerobactin_biosyn_IucA/IucC_N"/>
</dbReference>
<dbReference type="Pfam" id="PF06276">
    <property type="entry name" value="FhuF"/>
    <property type="match status" value="1"/>
</dbReference>
<feature type="domain" description="Aerobactin siderophore biosynthesis IucA/IucC-like C-terminal" evidence="2">
    <location>
        <begin position="291"/>
        <end position="448"/>
    </location>
</feature>
<dbReference type="PANTHER" id="PTHR34384:SF5">
    <property type="entry name" value="L-2,3-DIAMINOPROPANOATE--CITRATE LIGASE"/>
    <property type="match status" value="1"/>
</dbReference>
<dbReference type="AlphaFoldDB" id="A0A5M9MJG7"/>